<dbReference type="RefSeq" id="WP_267621417.1">
    <property type="nucleotide sequence ID" value="NZ_JAODIW010000006.1"/>
</dbReference>
<comment type="caution">
    <text evidence="1">The sequence shown here is derived from an EMBL/GenBank/DDBJ whole genome shotgun (WGS) entry which is preliminary data.</text>
</comment>
<protein>
    <recommendedName>
        <fullName evidence="3">Matrixin</fullName>
    </recommendedName>
</protein>
<sequence>MIRVLKFVGTFLVCLFTDPLQALVSLRDLWSDLLETVEEVVDFAQSLLDDVVEILDDIERLVDSLASSFGVVGAFFASVLKWALHMGRDLLGIVRDLTEGIQDVVFGILRLNWCRIASGGVEIGLQIARAVTWVTRIPFGLLGSARDSVTLHEVESEVDRALRRRFGDDEDALERARDRVGVGSRPMGLPMEVRPVRLFVSTESEVDLRDLHRDGVIDLYAMAGHASRCPGGPLDRPTGEVVYAGTDKTVSYRDIDLYLAEGPEAVAEFHAFAIRTDRFRRYLDTARRKAAQLGVQLWWKDIGAFEVHDRDYVPLDLRSEGPSAGDDTPPIGGERRNPVVEQLLADVYGRTGRDDPLCEVPLVAVFSYTEIRERQPFGFASWFRPPSFAGILGDDDDYEQVSGATFRDRQPYWPFQFVPIHEVGHYLGLDHANHETPDLIMMSPVDPNWISQRAIVEYLLLTGEPRFTLEDLRMTWRWVTEVADDACFG</sequence>
<evidence type="ECO:0000313" key="1">
    <source>
        <dbReference type="EMBL" id="MFC4359719.1"/>
    </source>
</evidence>
<evidence type="ECO:0008006" key="3">
    <source>
        <dbReference type="Google" id="ProtNLM"/>
    </source>
</evidence>
<gene>
    <name evidence="1" type="ORF">ACFO0N_17375</name>
</gene>
<organism evidence="1 2">
    <name type="scientific">Halobium salinum</name>
    <dbReference type="NCBI Taxonomy" id="1364940"/>
    <lineage>
        <taxon>Archaea</taxon>
        <taxon>Methanobacteriati</taxon>
        <taxon>Methanobacteriota</taxon>
        <taxon>Stenosarchaea group</taxon>
        <taxon>Halobacteria</taxon>
        <taxon>Halobacteriales</taxon>
        <taxon>Haloferacaceae</taxon>
        <taxon>Halobium</taxon>
    </lineage>
</organism>
<dbReference type="AlphaFoldDB" id="A0ABD5PGR5"/>
<keyword evidence="2" id="KW-1185">Reference proteome</keyword>
<reference evidence="1 2" key="1">
    <citation type="journal article" date="2019" name="Int. J. Syst. Evol. Microbiol.">
        <title>The Global Catalogue of Microorganisms (GCM) 10K type strain sequencing project: providing services to taxonomists for standard genome sequencing and annotation.</title>
        <authorList>
            <consortium name="The Broad Institute Genomics Platform"/>
            <consortium name="The Broad Institute Genome Sequencing Center for Infectious Disease"/>
            <person name="Wu L."/>
            <person name="Ma J."/>
        </authorList>
    </citation>
    <scope>NUCLEOTIDE SEQUENCE [LARGE SCALE GENOMIC DNA]</scope>
    <source>
        <strain evidence="1 2">CGMCC 1.12553</strain>
    </source>
</reference>
<name>A0ABD5PGR5_9EURY</name>
<dbReference type="Proteomes" id="UP001595921">
    <property type="component" value="Unassembled WGS sequence"/>
</dbReference>
<accession>A0ABD5PGR5</accession>
<evidence type="ECO:0000313" key="2">
    <source>
        <dbReference type="Proteomes" id="UP001595921"/>
    </source>
</evidence>
<proteinExistence type="predicted"/>
<dbReference type="SUPFAM" id="SSF55486">
    <property type="entry name" value="Metalloproteases ('zincins'), catalytic domain"/>
    <property type="match status" value="1"/>
</dbReference>
<dbReference type="EMBL" id="JBHSDS010000008">
    <property type="protein sequence ID" value="MFC4359719.1"/>
    <property type="molecule type" value="Genomic_DNA"/>
</dbReference>